<keyword evidence="3 6" id="KW-0067">ATP-binding</keyword>
<keyword evidence="5 6" id="KW-0411">Iron-sulfur</keyword>
<dbReference type="InterPro" id="IPR033756">
    <property type="entry name" value="YlxH/NBP35"/>
</dbReference>
<sequence length="378" mass="40636">MSVSYLNVGNDSTDNNEELKLSPADCGLGHSCQFCPHEPHCSLDKPHHEKLLIESRLERIDQIILVMANKGGVGKSTVSANLATGLAQRGYRVGVADADIHGPNQSRFFGFAGEHVRLSDQGLGTKNFTEDSLAHPVKVGSLAFLMESDDTPIVWRDAYKHDFMHHLVGSFDWGELDFLIVDMPPGTGNELITLADMLEGANVSALLATTPQDVALMDSLKAVRFCHERGLPMLGVVENMSGITCPHCSGEFHLFPRDHLVESLARAGIESLTQIPLALELASGSDLGTPVVVAHPQSPAAQAFTPVVDACVAKAQAEFSQAAVHSLGDAFEKNLESSDLEDALAGLPPEERDAVRQEIEAMLNAEQGRLSGDGERSE</sequence>
<dbReference type="Gene3D" id="3.40.50.300">
    <property type="entry name" value="P-loop containing nucleotide triphosphate hydrolases"/>
    <property type="match status" value="1"/>
</dbReference>
<dbReference type="InterPro" id="IPR027417">
    <property type="entry name" value="P-loop_NTPase"/>
</dbReference>
<dbReference type="HAMAP" id="MF_02040">
    <property type="entry name" value="Mrp_NBP35"/>
    <property type="match status" value="1"/>
</dbReference>
<evidence type="ECO:0000256" key="5">
    <source>
        <dbReference type="ARBA" id="ARBA00023014"/>
    </source>
</evidence>
<organism evidence="7 8">
    <name type="scientific">Pistricoccus aurantiacus</name>
    <dbReference type="NCBI Taxonomy" id="1883414"/>
    <lineage>
        <taxon>Bacteria</taxon>
        <taxon>Pseudomonadati</taxon>
        <taxon>Pseudomonadota</taxon>
        <taxon>Gammaproteobacteria</taxon>
        <taxon>Oceanospirillales</taxon>
        <taxon>Halomonadaceae</taxon>
        <taxon>Pistricoccus</taxon>
    </lineage>
</organism>
<dbReference type="GO" id="GO:0016226">
    <property type="term" value="P:iron-sulfur cluster assembly"/>
    <property type="evidence" value="ECO:0007669"/>
    <property type="project" value="InterPro"/>
</dbReference>
<name>A0A5B8SWX8_9GAMM</name>
<comment type="caution">
    <text evidence="6">Lacks conserved residue(s) required for the propagation of feature annotation.</text>
</comment>
<evidence type="ECO:0000256" key="6">
    <source>
        <dbReference type="HAMAP-Rule" id="MF_02040"/>
    </source>
</evidence>
<keyword evidence="6" id="KW-0378">Hydrolase</keyword>
<evidence type="ECO:0000313" key="7">
    <source>
        <dbReference type="EMBL" id="QEA40614.1"/>
    </source>
</evidence>
<dbReference type="KEGG" id="paur:FGL86_17030"/>
<proteinExistence type="inferred from homology"/>
<dbReference type="PANTHER" id="PTHR23264:SF19">
    <property type="entry name" value="CYTOSOLIC FE-S CLUSTER ASSEMBLY FACTOR NUBP2"/>
    <property type="match status" value="1"/>
</dbReference>
<protein>
    <recommendedName>
        <fullName evidence="6">Iron-sulfur cluster carrier protein</fullName>
    </recommendedName>
</protein>
<dbReference type="GO" id="GO:0016887">
    <property type="term" value="F:ATP hydrolysis activity"/>
    <property type="evidence" value="ECO:0007669"/>
    <property type="project" value="UniProtKB-UniRule"/>
</dbReference>
<dbReference type="GO" id="GO:0005524">
    <property type="term" value="F:ATP binding"/>
    <property type="evidence" value="ECO:0007669"/>
    <property type="project" value="UniProtKB-UniRule"/>
</dbReference>
<dbReference type="AlphaFoldDB" id="A0A5B8SWX8"/>
<dbReference type="GO" id="GO:0140663">
    <property type="term" value="F:ATP-dependent FeS chaperone activity"/>
    <property type="evidence" value="ECO:0007669"/>
    <property type="project" value="InterPro"/>
</dbReference>
<keyword evidence="1 6" id="KW-0479">Metal-binding</keyword>
<dbReference type="GO" id="GO:0051536">
    <property type="term" value="F:iron-sulfur cluster binding"/>
    <property type="evidence" value="ECO:0007669"/>
    <property type="project" value="UniProtKB-UniRule"/>
</dbReference>
<keyword evidence="2 6" id="KW-0547">Nucleotide-binding</keyword>
<dbReference type="PANTHER" id="PTHR23264">
    <property type="entry name" value="NUCLEOTIDE-BINDING PROTEIN NBP35 YEAST -RELATED"/>
    <property type="match status" value="1"/>
</dbReference>
<dbReference type="InterPro" id="IPR019591">
    <property type="entry name" value="Mrp/NBP35_ATP-bd"/>
</dbReference>
<evidence type="ECO:0000256" key="2">
    <source>
        <dbReference type="ARBA" id="ARBA00022741"/>
    </source>
</evidence>
<comment type="similarity">
    <text evidence="6">Belongs to the Mrp/NBP35 ATP-binding proteins family.</text>
</comment>
<dbReference type="GO" id="GO:0046872">
    <property type="term" value="F:metal ion binding"/>
    <property type="evidence" value="ECO:0007669"/>
    <property type="project" value="UniProtKB-KW"/>
</dbReference>
<evidence type="ECO:0000313" key="8">
    <source>
        <dbReference type="Proteomes" id="UP000321272"/>
    </source>
</evidence>
<dbReference type="EMBL" id="CP042382">
    <property type="protein sequence ID" value="QEA40614.1"/>
    <property type="molecule type" value="Genomic_DNA"/>
</dbReference>
<dbReference type="Pfam" id="PF10609">
    <property type="entry name" value="ParA"/>
    <property type="match status" value="1"/>
</dbReference>
<evidence type="ECO:0000256" key="4">
    <source>
        <dbReference type="ARBA" id="ARBA00023004"/>
    </source>
</evidence>
<accession>A0A5B8SWX8</accession>
<dbReference type="GO" id="GO:0005829">
    <property type="term" value="C:cytosol"/>
    <property type="evidence" value="ECO:0007669"/>
    <property type="project" value="TreeGrafter"/>
</dbReference>
<dbReference type="Proteomes" id="UP000321272">
    <property type="component" value="Chromosome"/>
</dbReference>
<reference evidence="7 8" key="1">
    <citation type="submission" date="2019-06" db="EMBL/GenBank/DDBJ databases">
        <title>Genome analyses of bacteria isolated from kimchi.</title>
        <authorList>
            <person name="Lee S."/>
            <person name="Ahn S."/>
            <person name="Roh S."/>
        </authorList>
    </citation>
    <scope>NUCLEOTIDE SEQUENCE [LARGE SCALE GENOMIC DNA]</scope>
    <source>
        <strain evidence="7 8">CBA4606</strain>
    </source>
</reference>
<comment type="function">
    <text evidence="6">Binds and transfers iron-sulfur (Fe-S) clusters to target apoproteins. Can hydrolyze ATP.</text>
</comment>
<evidence type="ECO:0000256" key="3">
    <source>
        <dbReference type="ARBA" id="ARBA00022840"/>
    </source>
</evidence>
<dbReference type="OrthoDB" id="9809679at2"/>
<dbReference type="RefSeq" id="WP_147185881.1">
    <property type="nucleotide sequence ID" value="NZ_CP042382.1"/>
</dbReference>
<keyword evidence="8" id="KW-1185">Reference proteome</keyword>
<comment type="subunit">
    <text evidence="6">Homodimer.</text>
</comment>
<dbReference type="SUPFAM" id="SSF52540">
    <property type="entry name" value="P-loop containing nucleoside triphosphate hydrolases"/>
    <property type="match status" value="1"/>
</dbReference>
<dbReference type="CDD" id="cd02037">
    <property type="entry name" value="Mrp_NBP35"/>
    <property type="match status" value="1"/>
</dbReference>
<keyword evidence="4 6" id="KW-0408">Iron</keyword>
<evidence type="ECO:0000256" key="1">
    <source>
        <dbReference type="ARBA" id="ARBA00022723"/>
    </source>
</evidence>
<gene>
    <name evidence="7" type="ORF">FGL86_17030</name>
</gene>